<name>A0ABV6YQH1_UNCEI</name>
<feature type="binding site" evidence="2">
    <location>
        <position position="79"/>
    </location>
    <ligand>
        <name>substrate</name>
    </ligand>
</feature>
<feature type="binding site" evidence="2">
    <location>
        <position position="196"/>
    </location>
    <ligand>
        <name>substrate</name>
    </ligand>
</feature>
<feature type="binding site" evidence="2">
    <location>
        <position position="45"/>
    </location>
    <ligand>
        <name>substrate</name>
    </ligand>
</feature>
<reference evidence="4 5" key="1">
    <citation type="submission" date="2024-09" db="EMBL/GenBank/DDBJ databases">
        <authorList>
            <person name="D'Angelo T."/>
        </authorList>
    </citation>
    <scope>NUCLEOTIDE SEQUENCE [LARGE SCALE GENOMIC DNA]</scope>
    <source>
        <strain evidence="4">SAG AM-311-F02</strain>
    </source>
</reference>
<dbReference type="HAMAP" id="MF_01139">
    <property type="entry name" value="ISPT"/>
    <property type="match status" value="1"/>
</dbReference>
<dbReference type="EC" id="2.5.1.-" evidence="2"/>
<feature type="active site" evidence="2">
    <location>
        <position position="28"/>
    </location>
</feature>
<dbReference type="Proteomes" id="UP001594288">
    <property type="component" value="Unassembled WGS sequence"/>
</dbReference>
<keyword evidence="5" id="KW-1185">Reference proteome</keyword>
<dbReference type="GO" id="GO:0016740">
    <property type="term" value="F:transferase activity"/>
    <property type="evidence" value="ECO:0007669"/>
    <property type="project" value="UniProtKB-KW"/>
</dbReference>
<feature type="binding site" evidence="2">
    <location>
        <begin position="202"/>
        <end position="204"/>
    </location>
    <ligand>
        <name>substrate</name>
    </ligand>
</feature>
<feature type="binding site" evidence="2">
    <location>
        <position position="41"/>
    </location>
    <ligand>
        <name>substrate</name>
    </ligand>
</feature>
<dbReference type="InterPro" id="IPR036424">
    <property type="entry name" value="UPP_synth-like_sf"/>
</dbReference>
<dbReference type="PROSITE" id="PS01066">
    <property type="entry name" value="UPP_SYNTHASE"/>
    <property type="match status" value="1"/>
</dbReference>
<comment type="caution">
    <text evidence="4">The sequence shown here is derived from an EMBL/GenBank/DDBJ whole genome shotgun (WGS) entry which is preliminary data.</text>
</comment>
<keyword evidence="2" id="KW-0460">Magnesium</keyword>
<feature type="binding site" evidence="2">
    <location>
        <begin position="73"/>
        <end position="75"/>
    </location>
    <ligand>
        <name>substrate</name>
    </ligand>
</feature>
<keyword evidence="3" id="KW-0175">Coiled coil</keyword>
<feature type="binding site" evidence="2">
    <location>
        <position position="28"/>
    </location>
    <ligand>
        <name>Mg(2+)</name>
        <dbReference type="ChEBI" id="CHEBI:18420"/>
    </ligand>
</feature>
<keyword evidence="1 2" id="KW-0808">Transferase</keyword>
<protein>
    <recommendedName>
        <fullName evidence="2">Isoprenyl transferase</fullName>
        <ecNumber evidence="2">2.5.1.-</ecNumber>
    </recommendedName>
</protein>
<keyword evidence="2" id="KW-0479">Metal-binding</keyword>
<evidence type="ECO:0000313" key="4">
    <source>
        <dbReference type="EMBL" id="MFC1800134.1"/>
    </source>
</evidence>
<sequence>MTEKELKSSEQQILRKGGLPRHIAIIMDGNGRWARRRGLPRVAGHRAGLKSVRDAVKGCASLGVEYLTLYTFSVENWKRPAREVNALMKFLRETLKNETRELADNNVRLRVIGRTQDLPEYVTDEIARAEGTLKDNTGLTLVLALSYAGRVEILDATRKIAGQVRRGKLREKDIDEDLFQSYLYTSGIPDPDLLIRTSGELRISNFLLWQIAYSELWITDTLWPAFRRKHLYQAIKEYQERERRFGRVSSRKKAKA</sequence>
<feature type="active site" description="Proton acceptor" evidence="2">
    <location>
        <position position="76"/>
    </location>
</feature>
<organism evidence="4 5">
    <name type="scientific">Eiseniibacteriota bacterium</name>
    <dbReference type="NCBI Taxonomy" id="2212470"/>
    <lineage>
        <taxon>Bacteria</taxon>
        <taxon>Candidatus Eiseniibacteriota</taxon>
    </lineage>
</organism>
<dbReference type="InterPro" id="IPR001441">
    <property type="entry name" value="UPP_synth-like"/>
</dbReference>
<gene>
    <name evidence="4" type="ORF">ACFL2Z_04400</name>
</gene>
<dbReference type="CDD" id="cd00475">
    <property type="entry name" value="Cis_IPPS"/>
    <property type="match status" value="1"/>
</dbReference>
<feature type="coiled-coil region" evidence="3">
    <location>
        <begin position="81"/>
        <end position="108"/>
    </location>
</feature>
<dbReference type="NCBIfam" id="NF011405">
    <property type="entry name" value="PRK14830.1"/>
    <property type="match status" value="1"/>
</dbReference>
<evidence type="ECO:0000256" key="2">
    <source>
        <dbReference type="HAMAP-Rule" id="MF_01139"/>
    </source>
</evidence>
<evidence type="ECO:0000313" key="5">
    <source>
        <dbReference type="Proteomes" id="UP001594288"/>
    </source>
</evidence>
<dbReference type="InterPro" id="IPR018520">
    <property type="entry name" value="UPP_synth-like_CS"/>
</dbReference>
<dbReference type="EMBL" id="JBHPEI010000072">
    <property type="protein sequence ID" value="MFC1800134.1"/>
    <property type="molecule type" value="Genomic_DNA"/>
</dbReference>
<feature type="binding site" evidence="2">
    <location>
        <begin position="29"/>
        <end position="32"/>
    </location>
    <ligand>
        <name>substrate</name>
    </ligand>
</feature>
<proteinExistence type="inferred from homology"/>
<feature type="binding site" evidence="2">
    <location>
        <position position="77"/>
    </location>
    <ligand>
        <name>substrate</name>
    </ligand>
</feature>
<evidence type="ECO:0000256" key="3">
    <source>
        <dbReference type="SAM" id="Coils"/>
    </source>
</evidence>
<comment type="cofactor">
    <cofactor evidence="2">
        <name>Mg(2+)</name>
        <dbReference type="ChEBI" id="CHEBI:18420"/>
    </cofactor>
    <text evidence="2">Binds 2 magnesium ions per subunit.</text>
</comment>
<feature type="binding site" evidence="2">
    <location>
        <position position="33"/>
    </location>
    <ligand>
        <name>substrate</name>
    </ligand>
</feature>
<feature type="binding site" evidence="2">
    <location>
        <position position="215"/>
    </location>
    <ligand>
        <name>Mg(2+)</name>
        <dbReference type="ChEBI" id="CHEBI:18420"/>
    </ligand>
</feature>
<dbReference type="NCBIfam" id="TIGR00055">
    <property type="entry name" value="uppS"/>
    <property type="match status" value="1"/>
</dbReference>
<dbReference type="Pfam" id="PF01255">
    <property type="entry name" value="Prenyltransf"/>
    <property type="match status" value="1"/>
</dbReference>
<comment type="similarity">
    <text evidence="2">Belongs to the UPP synthase family.</text>
</comment>
<dbReference type="PANTHER" id="PTHR10291:SF0">
    <property type="entry name" value="DEHYDRODOLICHYL DIPHOSPHATE SYNTHASE 2"/>
    <property type="match status" value="1"/>
</dbReference>
<comment type="function">
    <text evidence="2">Catalyzes the condensation of isopentenyl diphosphate (IPP) with allylic pyrophosphates generating different type of terpenoids.</text>
</comment>
<evidence type="ECO:0000256" key="1">
    <source>
        <dbReference type="ARBA" id="ARBA00022679"/>
    </source>
</evidence>
<dbReference type="PANTHER" id="PTHR10291">
    <property type="entry name" value="DEHYDRODOLICHYL DIPHOSPHATE SYNTHASE FAMILY MEMBER"/>
    <property type="match status" value="1"/>
</dbReference>
<dbReference type="Gene3D" id="3.40.1180.10">
    <property type="entry name" value="Decaprenyl diphosphate synthase-like"/>
    <property type="match status" value="1"/>
</dbReference>
<comment type="subunit">
    <text evidence="2">Homodimer.</text>
</comment>
<dbReference type="SUPFAM" id="SSF64005">
    <property type="entry name" value="Undecaprenyl diphosphate synthase"/>
    <property type="match status" value="1"/>
</dbReference>
<accession>A0ABV6YQH1</accession>